<comment type="subcellular location">
    <subcellularLocation>
        <location evidence="1">Membrane</location>
    </subcellularLocation>
</comment>
<dbReference type="OrthoDB" id="9809348at2"/>
<dbReference type="eggNOG" id="COG2972">
    <property type="taxonomic scope" value="Bacteria"/>
</dbReference>
<evidence type="ECO:0000256" key="4">
    <source>
        <dbReference type="SAM" id="Coils"/>
    </source>
</evidence>
<feature type="transmembrane region" description="Helical" evidence="5">
    <location>
        <begin position="12"/>
        <end position="36"/>
    </location>
</feature>
<keyword evidence="8" id="KW-1185">Reference proteome</keyword>
<dbReference type="InterPro" id="IPR010559">
    <property type="entry name" value="Sig_transdc_His_kin_internal"/>
</dbReference>
<keyword evidence="5" id="KW-1133">Transmembrane helix</keyword>
<dbReference type="SMART" id="SM00304">
    <property type="entry name" value="HAMP"/>
    <property type="match status" value="1"/>
</dbReference>
<evidence type="ECO:0000256" key="2">
    <source>
        <dbReference type="ARBA" id="ARBA00022553"/>
    </source>
</evidence>
<keyword evidence="2" id="KW-0597">Phosphoprotein</keyword>
<dbReference type="InterPro" id="IPR036890">
    <property type="entry name" value="HATPase_C_sf"/>
</dbReference>
<dbReference type="AlphaFoldDB" id="F4A0S8"/>
<reference evidence="7 8" key="2">
    <citation type="journal article" date="2011" name="Stand. Genomic Sci.">
        <title>Complete genome sequence of Mahella australiensis type strain (50-1 BON).</title>
        <authorList>
            <person name="Sikorski J."/>
            <person name="Teshima H."/>
            <person name="Nolan M."/>
            <person name="Lucas S."/>
            <person name="Hammon N."/>
            <person name="Deshpande S."/>
            <person name="Cheng J.F."/>
            <person name="Pitluck S."/>
            <person name="Liolios K."/>
            <person name="Pagani I."/>
            <person name="Ivanova N."/>
            <person name="Huntemann M."/>
            <person name="Mavromatis K."/>
            <person name="Ovchinikova G."/>
            <person name="Pati A."/>
            <person name="Tapia R."/>
            <person name="Han C."/>
            <person name="Goodwin L."/>
            <person name="Chen A."/>
            <person name="Palaniappan K."/>
            <person name="Land M."/>
            <person name="Hauser L."/>
            <person name="Ngatchou-Djao O.D."/>
            <person name="Rohde M."/>
            <person name="Pukall R."/>
            <person name="Spring S."/>
            <person name="Abt B."/>
            <person name="Goker M."/>
            <person name="Detter J.C."/>
            <person name="Woyke T."/>
            <person name="Bristow J."/>
            <person name="Markowitz V."/>
            <person name="Hugenholtz P."/>
            <person name="Eisen J.A."/>
            <person name="Kyrpides N.C."/>
            <person name="Klenk H.P."/>
            <person name="Lapidus A."/>
        </authorList>
    </citation>
    <scope>NUCLEOTIDE SEQUENCE [LARGE SCALE GENOMIC DNA]</scope>
    <source>
        <strain evidence="8">DSM 15567 / CIP 107919 / 50-1 BON</strain>
    </source>
</reference>
<dbReference type="KEGG" id="mas:Mahau_1793"/>
<feature type="coiled-coil region" evidence="4">
    <location>
        <begin position="349"/>
        <end position="384"/>
    </location>
</feature>
<accession>F4A0S8</accession>
<name>F4A0S8_MAHA5</name>
<dbReference type="Gene3D" id="6.10.340.10">
    <property type="match status" value="1"/>
</dbReference>
<dbReference type="PANTHER" id="PTHR34220">
    <property type="entry name" value="SENSOR HISTIDINE KINASE YPDA"/>
    <property type="match status" value="1"/>
</dbReference>
<dbReference type="SUPFAM" id="SSF55874">
    <property type="entry name" value="ATPase domain of HSP90 chaperone/DNA topoisomerase II/histidine kinase"/>
    <property type="match status" value="1"/>
</dbReference>
<evidence type="ECO:0000256" key="5">
    <source>
        <dbReference type="SAM" id="Phobius"/>
    </source>
</evidence>
<dbReference type="InterPro" id="IPR003660">
    <property type="entry name" value="HAMP_dom"/>
</dbReference>
<dbReference type="InterPro" id="IPR050640">
    <property type="entry name" value="Bact_2-comp_sensor_kinase"/>
</dbReference>
<sequence>MKIIKKKNNLSIFAKVFIIFLIIIFPIYILTLQIILMGRNDVREEIECSMQSKIGFYLNTLENNIDNIKRFQKEIADNKDLEKLSSGKIYMDSFERNEAILHIQSELVRLKRLTDYVEEANVYIPIINKKISTSSVSIMPKYEAEGLARLDRNDIHPFMRLNKKFYISTVVYYTRNSAKIPKYIISIRISTAMLSDTLKQFLTYERGGAILLTRGRGIEVTDGTPRYIVNSLRHFFIKEDINNVMEDVKFLTIDGQNYSIIYKKSDSLDTALIAYIPESDMFGSLEKYNKWFWFVSALTACMIIAFSYGLRYMIVQPLSRLIGAFEDMDRNNVNVAVSYEPQDELSYLYARFNEMIKKMQDLIQQAYEEKLRAQHAELKQLQYQINPHFLYNSFFLIYRMAKMNDCDGIMLLTQHLANFYRFITRASNDEVTLQDEMDHVKNYVAIQSIRFGERIKVEITDLPLQCQDLEIPRLTIQPLVENAYTHGLKNKIDGGIIKINVESTSNEVIISVEDNGDEVTDSMIEELSKMLASDDVDKSTGMFNVHRRLKLKYGSNSGIEVLRGKMGGMCVRAHIRYEEGDRSD</sequence>
<dbReference type="GO" id="GO:0000155">
    <property type="term" value="F:phosphorelay sensor kinase activity"/>
    <property type="evidence" value="ECO:0007669"/>
    <property type="project" value="InterPro"/>
</dbReference>
<evidence type="ECO:0000259" key="6">
    <source>
        <dbReference type="PROSITE" id="PS50885"/>
    </source>
</evidence>
<proteinExistence type="predicted"/>
<keyword evidence="3" id="KW-0808">Transferase</keyword>
<feature type="domain" description="HAMP" evidence="6">
    <location>
        <begin position="312"/>
        <end position="364"/>
    </location>
</feature>
<dbReference type="STRING" id="697281.Mahau_1793"/>
<dbReference type="PROSITE" id="PS50885">
    <property type="entry name" value="HAMP"/>
    <property type="match status" value="1"/>
</dbReference>
<keyword evidence="4" id="KW-0175">Coiled coil</keyword>
<keyword evidence="5" id="KW-0472">Membrane</keyword>
<dbReference type="GO" id="GO:0016020">
    <property type="term" value="C:membrane"/>
    <property type="evidence" value="ECO:0007669"/>
    <property type="project" value="UniProtKB-SubCell"/>
</dbReference>
<dbReference type="HOGENOM" id="CLU_020473_6_2_9"/>
<protein>
    <submittedName>
        <fullName evidence="7">Signal transduction histidine kinase, LytS</fullName>
    </submittedName>
</protein>
<evidence type="ECO:0000313" key="8">
    <source>
        <dbReference type="Proteomes" id="UP000008457"/>
    </source>
</evidence>
<reference evidence="8" key="1">
    <citation type="submission" date="2010-11" db="EMBL/GenBank/DDBJ databases">
        <title>The complete genome of Mahella australiensis DSM 15567.</title>
        <authorList>
            <consortium name="US DOE Joint Genome Institute (JGI-PGF)"/>
            <person name="Lucas S."/>
            <person name="Copeland A."/>
            <person name="Lapidus A."/>
            <person name="Bruce D."/>
            <person name="Goodwin L."/>
            <person name="Pitluck S."/>
            <person name="Kyrpides N."/>
            <person name="Mavromatis K."/>
            <person name="Pagani I."/>
            <person name="Ivanova N."/>
            <person name="Teshima H."/>
            <person name="Brettin T."/>
            <person name="Detter J.C."/>
            <person name="Han C."/>
            <person name="Tapia R."/>
            <person name="Land M."/>
            <person name="Hauser L."/>
            <person name="Markowitz V."/>
            <person name="Cheng J.-F."/>
            <person name="Hugenholtz P."/>
            <person name="Woyke T."/>
            <person name="Wu D."/>
            <person name="Spring S."/>
            <person name="Pukall R."/>
            <person name="Steenblock K."/>
            <person name="Schneider S."/>
            <person name="Klenk H.-P."/>
            <person name="Eisen J.A."/>
        </authorList>
    </citation>
    <scope>NUCLEOTIDE SEQUENCE [LARGE SCALE GENOMIC DNA]</scope>
    <source>
        <strain evidence="8">DSM 15567 / CIP 107919 / 50-1 BON</strain>
    </source>
</reference>
<dbReference type="EMBL" id="CP002360">
    <property type="protein sequence ID" value="AEE96974.1"/>
    <property type="molecule type" value="Genomic_DNA"/>
</dbReference>
<gene>
    <name evidence="7" type="ordered locus">Mahau_1793</name>
</gene>
<dbReference type="Gene3D" id="3.30.565.10">
    <property type="entry name" value="Histidine kinase-like ATPase, C-terminal domain"/>
    <property type="match status" value="1"/>
</dbReference>
<evidence type="ECO:0000256" key="3">
    <source>
        <dbReference type="ARBA" id="ARBA00022679"/>
    </source>
</evidence>
<organism evidence="7 8">
    <name type="scientific">Mahella australiensis (strain DSM 15567 / CIP 107919 / 50-1 BON)</name>
    <dbReference type="NCBI Taxonomy" id="697281"/>
    <lineage>
        <taxon>Bacteria</taxon>
        <taxon>Bacillati</taxon>
        <taxon>Bacillota</taxon>
        <taxon>Clostridia</taxon>
        <taxon>Thermoanaerobacterales</taxon>
        <taxon>Thermoanaerobacterales Family IV. Incertae Sedis</taxon>
        <taxon>Mahella</taxon>
    </lineage>
</organism>
<feature type="transmembrane region" description="Helical" evidence="5">
    <location>
        <begin position="291"/>
        <end position="310"/>
    </location>
</feature>
<evidence type="ECO:0000256" key="1">
    <source>
        <dbReference type="ARBA" id="ARBA00004370"/>
    </source>
</evidence>
<dbReference type="SUPFAM" id="SSF158472">
    <property type="entry name" value="HAMP domain-like"/>
    <property type="match status" value="1"/>
</dbReference>
<keyword evidence="7" id="KW-0418">Kinase</keyword>
<evidence type="ECO:0000313" key="7">
    <source>
        <dbReference type="EMBL" id="AEE96974.1"/>
    </source>
</evidence>
<dbReference type="Pfam" id="PF06580">
    <property type="entry name" value="His_kinase"/>
    <property type="match status" value="1"/>
</dbReference>
<dbReference type="Proteomes" id="UP000008457">
    <property type="component" value="Chromosome"/>
</dbReference>
<dbReference type="PANTHER" id="PTHR34220:SF7">
    <property type="entry name" value="SENSOR HISTIDINE KINASE YPDA"/>
    <property type="match status" value="1"/>
</dbReference>
<keyword evidence="5" id="KW-0812">Transmembrane</keyword>